<dbReference type="GO" id="GO:0000981">
    <property type="term" value="F:DNA-binding transcription factor activity, RNA polymerase II-specific"/>
    <property type="evidence" value="ECO:0007669"/>
    <property type="project" value="TreeGrafter"/>
</dbReference>
<evidence type="ECO:0000256" key="6">
    <source>
        <dbReference type="SAM" id="Coils"/>
    </source>
</evidence>
<dbReference type="PANTHER" id="PTHR11945">
    <property type="entry name" value="MADS BOX PROTEIN"/>
    <property type="match status" value="1"/>
</dbReference>
<evidence type="ECO:0000313" key="9">
    <source>
        <dbReference type="Proteomes" id="UP001415857"/>
    </source>
</evidence>
<evidence type="ECO:0000256" key="3">
    <source>
        <dbReference type="ARBA" id="ARBA00023125"/>
    </source>
</evidence>
<accession>A0AAP0X2Z3</accession>
<keyword evidence="4" id="KW-0804">Transcription</keyword>
<feature type="domain" description="MADS-box" evidence="7">
    <location>
        <begin position="1"/>
        <end position="61"/>
    </location>
</feature>
<feature type="coiled-coil region" evidence="6">
    <location>
        <begin position="84"/>
        <end position="111"/>
    </location>
</feature>
<dbReference type="GO" id="GO:0005634">
    <property type="term" value="C:nucleus"/>
    <property type="evidence" value="ECO:0007669"/>
    <property type="project" value="UniProtKB-SubCell"/>
</dbReference>
<dbReference type="EMBL" id="JBBPBK010000003">
    <property type="protein sequence ID" value="KAK9287741.1"/>
    <property type="molecule type" value="Genomic_DNA"/>
</dbReference>
<evidence type="ECO:0000256" key="5">
    <source>
        <dbReference type="ARBA" id="ARBA00023242"/>
    </source>
</evidence>
<comment type="caution">
    <text evidence="8">The sequence shown here is derived from an EMBL/GenBank/DDBJ whole genome shotgun (WGS) entry which is preliminary data.</text>
</comment>
<dbReference type="PANTHER" id="PTHR11945:SF534">
    <property type="entry name" value="MYOCYTE-SPECIFIC ENHANCER FACTOR 2"/>
    <property type="match status" value="1"/>
</dbReference>
<dbReference type="Gene3D" id="3.40.1810.10">
    <property type="entry name" value="Transcription factor, MADS-box"/>
    <property type="match status" value="1"/>
</dbReference>
<keyword evidence="9" id="KW-1185">Reference proteome</keyword>
<dbReference type="FunFam" id="3.40.1810.10:FF:000006">
    <property type="entry name" value="Agamous-like MADS-box protein AGL62"/>
    <property type="match status" value="1"/>
</dbReference>
<evidence type="ECO:0000256" key="2">
    <source>
        <dbReference type="ARBA" id="ARBA00023015"/>
    </source>
</evidence>
<name>A0AAP0X2Z3_LIQFO</name>
<keyword evidence="2" id="KW-0805">Transcription regulation</keyword>
<gene>
    <name evidence="8" type="ORF">L1049_016181</name>
</gene>
<keyword evidence="3" id="KW-0238">DNA-binding</keyword>
<keyword evidence="5" id="KW-0539">Nucleus</keyword>
<evidence type="ECO:0000259" key="7">
    <source>
        <dbReference type="PROSITE" id="PS50066"/>
    </source>
</evidence>
<dbReference type="PROSITE" id="PS50066">
    <property type="entry name" value="MADS_BOX_2"/>
    <property type="match status" value="1"/>
</dbReference>
<dbReference type="GO" id="GO:0046983">
    <property type="term" value="F:protein dimerization activity"/>
    <property type="evidence" value="ECO:0007669"/>
    <property type="project" value="InterPro"/>
</dbReference>
<dbReference type="InterPro" id="IPR036879">
    <property type="entry name" value="TF_MADSbox_sf"/>
</dbReference>
<protein>
    <recommendedName>
        <fullName evidence="7">MADS-box domain-containing protein</fullName>
    </recommendedName>
</protein>
<evidence type="ECO:0000256" key="1">
    <source>
        <dbReference type="ARBA" id="ARBA00004123"/>
    </source>
</evidence>
<organism evidence="8 9">
    <name type="scientific">Liquidambar formosana</name>
    <name type="common">Formosan gum</name>
    <dbReference type="NCBI Taxonomy" id="63359"/>
    <lineage>
        <taxon>Eukaryota</taxon>
        <taxon>Viridiplantae</taxon>
        <taxon>Streptophyta</taxon>
        <taxon>Embryophyta</taxon>
        <taxon>Tracheophyta</taxon>
        <taxon>Spermatophyta</taxon>
        <taxon>Magnoliopsida</taxon>
        <taxon>eudicotyledons</taxon>
        <taxon>Gunneridae</taxon>
        <taxon>Pentapetalae</taxon>
        <taxon>Saxifragales</taxon>
        <taxon>Altingiaceae</taxon>
        <taxon>Liquidambar</taxon>
    </lineage>
</organism>
<dbReference type="Pfam" id="PF00319">
    <property type="entry name" value="SRF-TF"/>
    <property type="match status" value="1"/>
</dbReference>
<dbReference type="AlphaFoldDB" id="A0AAP0X2Z3"/>
<dbReference type="PRINTS" id="PR00404">
    <property type="entry name" value="MADSDOMAIN"/>
</dbReference>
<evidence type="ECO:0000313" key="8">
    <source>
        <dbReference type="EMBL" id="KAK9287741.1"/>
    </source>
</evidence>
<evidence type="ECO:0000256" key="4">
    <source>
        <dbReference type="ARBA" id="ARBA00023163"/>
    </source>
</evidence>
<dbReference type="SUPFAM" id="SSF55455">
    <property type="entry name" value="SRF-like"/>
    <property type="match status" value="1"/>
</dbReference>
<keyword evidence="6" id="KW-0175">Coiled coil</keyword>
<dbReference type="Proteomes" id="UP001415857">
    <property type="component" value="Unassembled WGS sequence"/>
</dbReference>
<sequence length="237" mass="26310">MGKRKRDIVKLKCPKKRYVTFSKRRKGLYQKASTLCTLCDAQVAIIVLSPSGNPYEFSHPSVDSVIDHYLNGTLSAKGPTTLEEATLLRDIKEHEALLKEERERRVLVKKENEDKSGKGKEKVEEWDDGFRAEEDLSLEGLQSWHDNLMELREKVKKRMGIMLSAAMAISIAGGDGSGGCALPSPSITVVDNMSPISTDDDGDWNINYVGDDEVSSYISLLKDAVNTSVIREEASSE</sequence>
<dbReference type="GO" id="GO:0045893">
    <property type="term" value="P:positive regulation of DNA-templated transcription"/>
    <property type="evidence" value="ECO:0007669"/>
    <property type="project" value="UniProtKB-ARBA"/>
</dbReference>
<proteinExistence type="predicted"/>
<dbReference type="InterPro" id="IPR002100">
    <property type="entry name" value="TF_MADSbox"/>
</dbReference>
<dbReference type="SMART" id="SM00432">
    <property type="entry name" value="MADS"/>
    <property type="match status" value="1"/>
</dbReference>
<dbReference type="GO" id="GO:0000978">
    <property type="term" value="F:RNA polymerase II cis-regulatory region sequence-specific DNA binding"/>
    <property type="evidence" value="ECO:0007669"/>
    <property type="project" value="TreeGrafter"/>
</dbReference>
<comment type="subcellular location">
    <subcellularLocation>
        <location evidence="1">Nucleus</location>
    </subcellularLocation>
</comment>
<reference evidence="8 9" key="1">
    <citation type="journal article" date="2024" name="Plant J.">
        <title>Genome sequences and population genomics reveal climatic adaptation and genomic divergence between two closely related sweetgum species.</title>
        <authorList>
            <person name="Xu W.Q."/>
            <person name="Ren C.Q."/>
            <person name="Zhang X.Y."/>
            <person name="Comes H.P."/>
            <person name="Liu X.H."/>
            <person name="Li Y.G."/>
            <person name="Kettle C.J."/>
            <person name="Jalonen R."/>
            <person name="Gaisberger H."/>
            <person name="Ma Y.Z."/>
            <person name="Qiu Y.X."/>
        </authorList>
    </citation>
    <scope>NUCLEOTIDE SEQUENCE [LARGE SCALE GENOMIC DNA]</scope>
    <source>
        <strain evidence="8">Hangzhou</strain>
    </source>
</reference>